<evidence type="ECO:0000313" key="2">
    <source>
        <dbReference type="EMBL" id="MPL87591.1"/>
    </source>
</evidence>
<name>A0A644V8Q0_9ZZZZ</name>
<evidence type="ECO:0000256" key="1">
    <source>
        <dbReference type="SAM" id="MobiDB-lite"/>
    </source>
</evidence>
<dbReference type="AlphaFoldDB" id="A0A644V8Q0"/>
<protein>
    <recommendedName>
        <fullName evidence="3">DUF1320 domain-containing protein</fullName>
    </recommendedName>
</protein>
<feature type="region of interest" description="Disordered" evidence="1">
    <location>
        <begin position="131"/>
        <end position="158"/>
    </location>
</feature>
<dbReference type="EMBL" id="VSSQ01000241">
    <property type="protein sequence ID" value="MPL87591.1"/>
    <property type="molecule type" value="Genomic_DNA"/>
</dbReference>
<proteinExistence type="predicted"/>
<organism evidence="2">
    <name type="scientific">bioreactor metagenome</name>
    <dbReference type="NCBI Taxonomy" id="1076179"/>
    <lineage>
        <taxon>unclassified sequences</taxon>
        <taxon>metagenomes</taxon>
        <taxon>ecological metagenomes</taxon>
    </lineage>
</organism>
<comment type="caution">
    <text evidence="2">The sequence shown here is derived from an EMBL/GenBank/DDBJ whole genome shotgun (WGS) entry which is preliminary data.</text>
</comment>
<gene>
    <name evidence="2" type="ORF">SDC9_33592</name>
</gene>
<sequence>MFLTADELKSVAYSYQLEDITEGDNTILAMAINSAVEQVKSYLNPPDMKRYTDGRPRYDVAAIFNAAGESRNPLLLELTKSLAVYYILRLANVDIINQKVQDGYDRAVDYLEKVAAVGKYIDSPPLRLDLPLLPSPDPDSDEAKPFRFGSREKFNHDF</sequence>
<accession>A0A644V8Q0</accession>
<feature type="compositionally biased region" description="Basic and acidic residues" evidence="1">
    <location>
        <begin position="141"/>
        <end position="158"/>
    </location>
</feature>
<evidence type="ECO:0008006" key="3">
    <source>
        <dbReference type="Google" id="ProtNLM"/>
    </source>
</evidence>
<reference evidence="2" key="1">
    <citation type="submission" date="2019-08" db="EMBL/GenBank/DDBJ databases">
        <authorList>
            <person name="Kucharzyk K."/>
            <person name="Murdoch R.W."/>
            <person name="Higgins S."/>
            <person name="Loffler F."/>
        </authorList>
    </citation>
    <scope>NUCLEOTIDE SEQUENCE</scope>
</reference>